<evidence type="ECO:0000313" key="3">
    <source>
        <dbReference type="Proteomes" id="UP001217918"/>
    </source>
</evidence>
<dbReference type="EMBL" id="JAQQPM010000008">
    <property type="protein sequence ID" value="KAK2074797.1"/>
    <property type="molecule type" value="Genomic_DNA"/>
</dbReference>
<feature type="signal peptide" evidence="1">
    <location>
        <begin position="1"/>
        <end position="19"/>
    </location>
</feature>
<dbReference type="InterPro" id="IPR005197">
    <property type="entry name" value="Glyco_hydro_71"/>
</dbReference>
<dbReference type="Pfam" id="PF03659">
    <property type="entry name" value="Glyco_hydro_71"/>
    <property type="match status" value="1"/>
</dbReference>
<evidence type="ECO:0000313" key="2">
    <source>
        <dbReference type="EMBL" id="KAK2074797.1"/>
    </source>
</evidence>
<dbReference type="CDD" id="cd11577">
    <property type="entry name" value="GH71"/>
    <property type="match status" value="1"/>
</dbReference>
<dbReference type="AlphaFoldDB" id="A0AAD9IDK4"/>
<protein>
    <submittedName>
        <fullName evidence="2">Uncharacterized protein</fullName>
    </submittedName>
</protein>
<dbReference type="Gene3D" id="3.20.20.80">
    <property type="entry name" value="Glycosidases"/>
    <property type="match status" value="1"/>
</dbReference>
<name>A0AAD9IDK4_9PEZI</name>
<dbReference type="GO" id="GO:0051118">
    <property type="term" value="F:glucan endo-1,3-alpha-glucosidase activity"/>
    <property type="evidence" value="ECO:0007669"/>
    <property type="project" value="InterPro"/>
</dbReference>
<keyword evidence="1" id="KW-0732">Signal</keyword>
<reference evidence="2" key="1">
    <citation type="journal article" date="2023" name="Mol. Plant Microbe Interact.">
        <title>Elucidating the Obligate Nature and Biological Capacity of an Invasive Fungal Corn Pathogen.</title>
        <authorList>
            <person name="MacCready J.S."/>
            <person name="Roggenkamp E.M."/>
            <person name="Gdanetz K."/>
            <person name="Chilvers M.I."/>
        </authorList>
    </citation>
    <scope>NUCLEOTIDE SEQUENCE</scope>
    <source>
        <strain evidence="2">PM02</strain>
    </source>
</reference>
<gene>
    <name evidence="2" type="ORF">P8C59_008977</name>
</gene>
<sequence length="490" mass="52493">MQLVSFATFALALSAGLWASPIPRLDIGGIPDRLIRIVRIAATQDPSPPIPRAAIVPGDGAAQERSRPSILDIFAHYMVGLADGHSPAHWAAEIAAAQASGLDGFALNIGPRDPWTAPQLRHAYRAAEGARPRDFALFLSFDMAAGAWTVGQVAGLIGEFGRSSAQFRVGDRPLVSTFEGPAWAHHWPAVRAAVGGIFLVPDWSSLGPRGVRERLGGIEGAFSWCAWPRAGQHRMDSTEDILYRETLGEDRVYMMGVSPCFYTHLPHWGKNWYASSESLWYDRWRQVLEIMPDFVQIITWNDFGESSYIHDPVRPGQVVSGAEKYVANVSHAAFRAVLPFFVAAFKAGTLDVYSGHADRAIAWYRTTPARCAGDGGTRWGQDGCASAADGARDVVSVLAIAAHPAPLSVAVTIGGEGRTFGGGEGSRVAYYELPFDGRVGPVCLSLGGRTTVGPAISEVCHPCGHVLFNPVAIEVEAVSHAEKGVKGGGM</sequence>
<organism evidence="2 3">
    <name type="scientific">Phyllachora maydis</name>
    <dbReference type="NCBI Taxonomy" id="1825666"/>
    <lineage>
        <taxon>Eukaryota</taxon>
        <taxon>Fungi</taxon>
        <taxon>Dikarya</taxon>
        <taxon>Ascomycota</taxon>
        <taxon>Pezizomycotina</taxon>
        <taxon>Sordariomycetes</taxon>
        <taxon>Sordariomycetidae</taxon>
        <taxon>Phyllachorales</taxon>
        <taxon>Phyllachoraceae</taxon>
        <taxon>Phyllachora</taxon>
    </lineage>
</organism>
<accession>A0AAD9IDK4</accession>
<dbReference type="Proteomes" id="UP001217918">
    <property type="component" value="Unassembled WGS sequence"/>
</dbReference>
<proteinExistence type="predicted"/>
<comment type="caution">
    <text evidence="2">The sequence shown here is derived from an EMBL/GenBank/DDBJ whole genome shotgun (WGS) entry which is preliminary data.</text>
</comment>
<evidence type="ECO:0000256" key="1">
    <source>
        <dbReference type="SAM" id="SignalP"/>
    </source>
</evidence>
<feature type="chain" id="PRO_5042123175" evidence="1">
    <location>
        <begin position="20"/>
        <end position="490"/>
    </location>
</feature>
<keyword evidence="3" id="KW-1185">Reference proteome</keyword>